<dbReference type="PANTHER" id="PTHR31157:SF1">
    <property type="entry name" value="SCP DOMAIN-CONTAINING PROTEIN"/>
    <property type="match status" value="1"/>
</dbReference>
<comment type="caution">
    <text evidence="3">The sequence shown here is derived from an EMBL/GenBank/DDBJ whole genome shotgun (WGS) entry which is preliminary data.</text>
</comment>
<dbReference type="CDD" id="cd05379">
    <property type="entry name" value="CAP_bacterial"/>
    <property type="match status" value="1"/>
</dbReference>
<dbReference type="InterPro" id="IPR014044">
    <property type="entry name" value="CAP_dom"/>
</dbReference>
<dbReference type="STRING" id="1797692.A3I33_00420"/>
<evidence type="ECO:0000313" key="4">
    <source>
        <dbReference type="Proteomes" id="UP000176544"/>
    </source>
</evidence>
<dbReference type="PANTHER" id="PTHR31157">
    <property type="entry name" value="SCP DOMAIN-CONTAINING PROTEIN"/>
    <property type="match status" value="1"/>
</dbReference>
<organism evidence="3 4">
    <name type="scientific">Candidatus Colwellbacteria bacterium RIFCSPLOWO2_02_FULL_45_11</name>
    <dbReference type="NCBI Taxonomy" id="1797692"/>
    <lineage>
        <taxon>Bacteria</taxon>
        <taxon>Candidatus Colwelliibacteriota</taxon>
    </lineage>
</organism>
<evidence type="ECO:0000256" key="1">
    <source>
        <dbReference type="SAM" id="Coils"/>
    </source>
</evidence>
<dbReference type="AlphaFoldDB" id="A0A1G1ZAA0"/>
<keyword evidence="1" id="KW-0175">Coiled coil</keyword>
<dbReference type="InterPro" id="IPR035940">
    <property type="entry name" value="CAP_sf"/>
</dbReference>
<evidence type="ECO:0000313" key="3">
    <source>
        <dbReference type="EMBL" id="OGY61571.1"/>
    </source>
</evidence>
<dbReference type="Pfam" id="PF00188">
    <property type="entry name" value="CAP"/>
    <property type="match status" value="1"/>
</dbReference>
<feature type="domain" description="SCP" evidence="2">
    <location>
        <begin position="99"/>
        <end position="199"/>
    </location>
</feature>
<feature type="coiled-coil region" evidence="1">
    <location>
        <begin position="224"/>
        <end position="258"/>
    </location>
</feature>
<dbReference type="Gene3D" id="3.40.33.10">
    <property type="entry name" value="CAP"/>
    <property type="match status" value="1"/>
</dbReference>
<protein>
    <recommendedName>
        <fullName evidence="2">SCP domain-containing protein</fullName>
    </recommendedName>
</protein>
<accession>A0A1G1ZAA0</accession>
<evidence type="ECO:0000259" key="2">
    <source>
        <dbReference type="Pfam" id="PF00188"/>
    </source>
</evidence>
<dbReference type="Proteomes" id="UP000176544">
    <property type="component" value="Unassembled WGS sequence"/>
</dbReference>
<sequence>MIIKFLSVAALLFIGAFLFFNAGNLNLPAVFITGNETTSSEEVAAGPEDSAVADVEEETPIEVDEIGELSLPGENVTKTEPHPSAFITELGVFVWMNFERVNSGLEPLSRNALLDQVAGAKLNDMFAKQYFAHGSPSGDYINDLAVDFGYEYLLIGENLAYGDFANDKELVDAWMNSKGHRENILNKNYEEIGIAVGREMFNGRETWIAVQSFGTPYSKCDFVDESLLQDINEGKDELEELEDLLSEMRDEIEATNPKSGPEYNAMVAEYNDLVGEYNALLKEINALVKTYNGQVEELQICVEAIQ</sequence>
<reference evidence="3 4" key="1">
    <citation type="journal article" date="2016" name="Nat. Commun.">
        <title>Thousands of microbial genomes shed light on interconnected biogeochemical processes in an aquifer system.</title>
        <authorList>
            <person name="Anantharaman K."/>
            <person name="Brown C.T."/>
            <person name="Hug L.A."/>
            <person name="Sharon I."/>
            <person name="Castelle C.J."/>
            <person name="Probst A.J."/>
            <person name="Thomas B.C."/>
            <person name="Singh A."/>
            <person name="Wilkins M.J."/>
            <person name="Karaoz U."/>
            <person name="Brodie E.L."/>
            <person name="Williams K.H."/>
            <person name="Hubbard S.S."/>
            <person name="Banfield J.F."/>
        </authorList>
    </citation>
    <scope>NUCLEOTIDE SEQUENCE [LARGE SCALE GENOMIC DNA]</scope>
</reference>
<dbReference type="EMBL" id="MHJA01000006">
    <property type="protein sequence ID" value="OGY61571.1"/>
    <property type="molecule type" value="Genomic_DNA"/>
</dbReference>
<gene>
    <name evidence="3" type="ORF">A3I33_00420</name>
</gene>
<dbReference type="SUPFAM" id="SSF55797">
    <property type="entry name" value="PR-1-like"/>
    <property type="match status" value="1"/>
</dbReference>
<proteinExistence type="predicted"/>
<name>A0A1G1ZAA0_9BACT</name>